<dbReference type="Gene3D" id="1.10.150.50">
    <property type="entry name" value="Transcription Factor, Ets-1"/>
    <property type="match status" value="1"/>
</dbReference>
<dbReference type="Proteomes" id="UP000823388">
    <property type="component" value="Chromosome 1N"/>
</dbReference>
<comment type="similarity">
    <text evidence="2">Belongs to the Tim17/Tim22/Tim23 family.</text>
</comment>
<keyword evidence="14" id="KW-1185">Reference proteome</keyword>
<evidence type="ECO:0000256" key="3">
    <source>
        <dbReference type="ARBA" id="ARBA00022448"/>
    </source>
</evidence>
<dbReference type="GO" id="GO:0008320">
    <property type="term" value="F:protein transmembrane transporter activity"/>
    <property type="evidence" value="ECO:0007669"/>
    <property type="project" value="TreeGrafter"/>
</dbReference>
<proteinExistence type="inferred from homology"/>
<dbReference type="FunFam" id="1.10.150.50:FF:000069">
    <property type="entry name" value="mitochondrial import inner membrane translocase subunit TIM22-like"/>
    <property type="match status" value="1"/>
</dbReference>
<comment type="caution">
    <text evidence="13">The sequence shown here is derived from an EMBL/GenBank/DDBJ whole genome shotgun (WGS) entry which is preliminary data.</text>
</comment>
<dbReference type="Pfam" id="PF00536">
    <property type="entry name" value="SAM_1"/>
    <property type="match status" value="1"/>
</dbReference>
<reference evidence="13" key="1">
    <citation type="submission" date="2020-05" db="EMBL/GenBank/DDBJ databases">
        <title>WGS assembly of Panicum virgatum.</title>
        <authorList>
            <person name="Lovell J.T."/>
            <person name="Jenkins J."/>
            <person name="Shu S."/>
            <person name="Juenger T.E."/>
            <person name="Schmutz J."/>
        </authorList>
    </citation>
    <scope>NUCLEOTIDE SEQUENCE</scope>
    <source>
        <strain evidence="13">AP13</strain>
    </source>
</reference>
<evidence type="ECO:0000256" key="1">
    <source>
        <dbReference type="ARBA" id="ARBA00004478"/>
    </source>
</evidence>
<dbReference type="GO" id="GO:0045039">
    <property type="term" value="P:protein insertion into mitochondrial inner membrane"/>
    <property type="evidence" value="ECO:0007669"/>
    <property type="project" value="InterPro"/>
</dbReference>
<dbReference type="PANTHER" id="PTHR14110">
    <property type="entry name" value="MITOCHONDRIAL IMPORT INNER MEMBRANE TRANSLOCASE SUBUNIT TIM22"/>
    <property type="match status" value="1"/>
</dbReference>
<dbReference type="GO" id="GO:0009706">
    <property type="term" value="C:chloroplast inner membrane"/>
    <property type="evidence" value="ECO:0007669"/>
    <property type="project" value="UniProtKB-SubCell"/>
</dbReference>
<dbReference type="EMBL" id="CM029038">
    <property type="protein sequence ID" value="KAG2651301.1"/>
    <property type="molecule type" value="Genomic_DNA"/>
</dbReference>
<comment type="subunit">
    <text evidence="11">Probable component of a protein-conducting channel made of HP30-1, HP30-2 and HP20 that mediates the import of transit sequence-less proteins into the chloroplastic inner membrane. Interacts with CEQORH.</text>
</comment>
<dbReference type="CDD" id="cd09487">
    <property type="entry name" value="SAM_superfamily"/>
    <property type="match status" value="1"/>
</dbReference>
<dbReference type="GO" id="GO:0042721">
    <property type="term" value="C:TIM22 mitochondrial import inner membrane insertion complex"/>
    <property type="evidence" value="ECO:0007669"/>
    <property type="project" value="InterPro"/>
</dbReference>
<dbReference type="Pfam" id="PF02466">
    <property type="entry name" value="Tim17"/>
    <property type="match status" value="1"/>
</dbReference>
<dbReference type="InterPro" id="IPR013761">
    <property type="entry name" value="SAM/pointed_sf"/>
</dbReference>
<organism evidence="13 14">
    <name type="scientific">Panicum virgatum</name>
    <name type="common">Blackwell switchgrass</name>
    <dbReference type="NCBI Taxonomy" id="38727"/>
    <lineage>
        <taxon>Eukaryota</taxon>
        <taxon>Viridiplantae</taxon>
        <taxon>Streptophyta</taxon>
        <taxon>Embryophyta</taxon>
        <taxon>Tracheophyta</taxon>
        <taxon>Spermatophyta</taxon>
        <taxon>Magnoliopsida</taxon>
        <taxon>Liliopsida</taxon>
        <taxon>Poales</taxon>
        <taxon>Poaceae</taxon>
        <taxon>PACMAD clade</taxon>
        <taxon>Panicoideae</taxon>
        <taxon>Panicodae</taxon>
        <taxon>Paniceae</taxon>
        <taxon>Panicinae</taxon>
        <taxon>Panicum</taxon>
        <taxon>Panicum sect. Hiantes</taxon>
    </lineage>
</organism>
<dbReference type="InterPro" id="IPR001660">
    <property type="entry name" value="SAM"/>
</dbReference>
<keyword evidence="8" id="KW-0653">Protein transport</keyword>
<dbReference type="AlphaFoldDB" id="A0A8T0WNW5"/>
<evidence type="ECO:0000256" key="6">
    <source>
        <dbReference type="ARBA" id="ARBA00022692"/>
    </source>
</evidence>
<dbReference type="GO" id="GO:0045036">
    <property type="term" value="P:protein targeting to chloroplast"/>
    <property type="evidence" value="ECO:0007669"/>
    <property type="project" value="UniProtKB-ARBA"/>
</dbReference>
<feature type="domain" description="SAM" evidence="12">
    <location>
        <begin position="210"/>
        <end position="260"/>
    </location>
</feature>
<dbReference type="SUPFAM" id="SSF47769">
    <property type="entry name" value="SAM/Pointed domain"/>
    <property type="match status" value="1"/>
</dbReference>
<evidence type="ECO:0000256" key="11">
    <source>
        <dbReference type="ARBA" id="ARBA00062478"/>
    </source>
</evidence>
<keyword evidence="6" id="KW-0812">Transmembrane</keyword>
<gene>
    <name evidence="13" type="ORF">PVAP13_1NG278200</name>
</gene>
<evidence type="ECO:0000256" key="4">
    <source>
        <dbReference type="ARBA" id="ARBA00022528"/>
    </source>
</evidence>
<comment type="subcellular location">
    <subcellularLocation>
        <location evidence="1">Plastid</location>
        <location evidence="1">Chloroplast inner membrane</location>
        <topology evidence="1">Multi-pass membrane protein</topology>
    </subcellularLocation>
</comment>
<dbReference type="PANTHER" id="PTHR14110:SF28">
    <property type="entry name" value="OS02G0526500 PROTEIN"/>
    <property type="match status" value="1"/>
</dbReference>
<keyword evidence="3" id="KW-0813">Transport</keyword>
<accession>A0A8T0WNW5</accession>
<evidence type="ECO:0000256" key="8">
    <source>
        <dbReference type="ARBA" id="ARBA00022927"/>
    </source>
</evidence>
<keyword evidence="7" id="KW-1001">Plastid inner membrane</keyword>
<evidence type="ECO:0000313" key="14">
    <source>
        <dbReference type="Proteomes" id="UP000823388"/>
    </source>
</evidence>
<evidence type="ECO:0000256" key="10">
    <source>
        <dbReference type="ARBA" id="ARBA00023136"/>
    </source>
</evidence>
<keyword evidence="10" id="KW-0472">Membrane</keyword>
<dbReference type="InterPro" id="IPR039175">
    <property type="entry name" value="TIM22"/>
</dbReference>
<evidence type="ECO:0000313" key="13">
    <source>
        <dbReference type="EMBL" id="KAG2651301.1"/>
    </source>
</evidence>
<evidence type="ECO:0000256" key="9">
    <source>
        <dbReference type="ARBA" id="ARBA00022989"/>
    </source>
</evidence>
<name>A0A8T0WNW5_PANVG</name>
<evidence type="ECO:0000256" key="2">
    <source>
        <dbReference type="ARBA" id="ARBA00008444"/>
    </source>
</evidence>
<evidence type="ECO:0000256" key="7">
    <source>
        <dbReference type="ARBA" id="ARBA00022780"/>
    </source>
</evidence>
<keyword evidence="9" id="KW-1133">Transmembrane helix</keyword>
<sequence length="268" mass="28102">MADGTQGASSAVALKASPSAAAMARGLRGGSNPLEEWSARVKAIEARFRGWMAKQPIHIEAAATTAVGALQGGALGMLMGSLTADGGSPFPMPQTPPNANPEAMASLKQAQALAGGPLVQARNFAVMTGANAGISCVMRRIRGQEDIQGSMVAAFGSGALFSIVSGMGTPNPVANAITTGAAFAVFQGGFFMKFSKPPSEDTYYSRTRSMLHQLGLEKYEKNFKKGLLNDQTLPLLTDSALRDVKIPPGPRLLILDQIKRDPELVRTK</sequence>
<evidence type="ECO:0000259" key="12">
    <source>
        <dbReference type="Pfam" id="PF00536"/>
    </source>
</evidence>
<keyword evidence="4" id="KW-0150">Chloroplast</keyword>
<evidence type="ECO:0000256" key="5">
    <source>
        <dbReference type="ARBA" id="ARBA00022640"/>
    </source>
</evidence>
<protein>
    <recommendedName>
        <fullName evidence="12">SAM domain-containing protein</fullName>
    </recommendedName>
</protein>
<dbReference type="GO" id="GO:0016031">
    <property type="term" value="P:tRNA import into mitochondrion"/>
    <property type="evidence" value="ECO:0007669"/>
    <property type="project" value="UniProtKB-ARBA"/>
</dbReference>
<keyword evidence="5" id="KW-0934">Plastid</keyword>